<dbReference type="AlphaFoldDB" id="A0A448WI08"/>
<gene>
    <name evidence="2" type="ORF">PXEA_LOCUS5719</name>
</gene>
<keyword evidence="3" id="KW-1185">Reference proteome</keyword>
<protein>
    <submittedName>
        <fullName evidence="2">Uncharacterized protein</fullName>
    </submittedName>
</protein>
<dbReference type="Proteomes" id="UP000784294">
    <property type="component" value="Unassembled WGS sequence"/>
</dbReference>
<reference evidence="2" key="1">
    <citation type="submission" date="2018-11" db="EMBL/GenBank/DDBJ databases">
        <authorList>
            <consortium name="Pathogen Informatics"/>
        </authorList>
    </citation>
    <scope>NUCLEOTIDE SEQUENCE</scope>
</reference>
<organism evidence="2 3">
    <name type="scientific">Protopolystoma xenopodis</name>
    <dbReference type="NCBI Taxonomy" id="117903"/>
    <lineage>
        <taxon>Eukaryota</taxon>
        <taxon>Metazoa</taxon>
        <taxon>Spiralia</taxon>
        <taxon>Lophotrochozoa</taxon>
        <taxon>Platyhelminthes</taxon>
        <taxon>Monogenea</taxon>
        <taxon>Polyopisthocotylea</taxon>
        <taxon>Polystomatidea</taxon>
        <taxon>Polystomatidae</taxon>
        <taxon>Protopolystoma</taxon>
    </lineage>
</organism>
<evidence type="ECO:0000313" key="2">
    <source>
        <dbReference type="EMBL" id="VEL12279.1"/>
    </source>
</evidence>
<sequence length="247" mass="27446">MPTLVQESTLFAVSLLWEIFPHLRSFSSPTVCPALLRSGHSRLICSSAQLLIRSSAQPLSHHRWGEIYSHSSNAHVKDRWDTESVVGQTSDPPAPGHRGKNGRDKSVIQAEVGEADVEGGVLRLAKWYRVERLGNCVTTRPVNDLGPLSSKARPSGHGACEAGGLCDGTEGRWDWYESTWGQADLLSTQGWSGPCKLDRCPPLHIPPRRRLTMSLVHLHQMSQIRRMHKHNSLHAHLVAHPQVEIHT</sequence>
<dbReference type="EMBL" id="CAAALY010014285">
    <property type="protein sequence ID" value="VEL12279.1"/>
    <property type="molecule type" value="Genomic_DNA"/>
</dbReference>
<evidence type="ECO:0000256" key="1">
    <source>
        <dbReference type="SAM" id="MobiDB-lite"/>
    </source>
</evidence>
<feature type="region of interest" description="Disordered" evidence="1">
    <location>
        <begin position="80"/>
        <end position="103"/>
    </location>
</feature>
<comment type="caution">
    <text evidence="2">The sequence shown here is derived from an EMBL/GenBank/DDBJ whole genome shotgun (WGS) entry which is preliminary data.</text>
</comment>
<accession>A0A448WI08</accession>
<evidence type="ECO:0000313" key="3">
    <source>
        <dbReference type="Proteomes" id="UP000784294"/>
    </source>
</evidence>
<name>A0A448WI08_9PLAT</name>
<proteinExistence type="predicted"/>